<dbReference type="SUPFAM" id="SSF48452">
    <property type="entry name" value="TPR-like"/>
    <property type="match status" value="2"/>
</dbReference>
<evidence type="ECO:0000313" key="5">
    <source>
        <dbReference type="Proteomes" id="UP000664096"/>
    </source>
</evidence>
<dbReference type="InterPro" id="IPR019734">
    <property type="entry name" value="TPR_rpt"/>
</dbReference>
<dbReference type="Proteomes" id="UP000664096">
    <property type="component" value="Unassembled WGS sequence"/>
</dbReference>
<accession>A0A939EDN4</accession>
<dbReference type="PROSITE" id="PS50005">
    <property type="entry name" value="TPR"/>
    <property type="match status" value="3"/>
</dbReference>
<comment type="caution">
    <text evidence="4">The sequence shown here is derived from an EMBL/GenBank/DDBJ whole genome shotgun (WGS) entry which is preliminary data.</text>
</comment>
<dbReference type="SMART" id="SM00028">
    <property type="entry name" value="TPR"/>
    <property type="match status" value="6"/>
</dbReference>
<keyword evidence="2 3" id="KW-0802">TPR repeat</keyword>
<evidence type="ECO:0000256" key="1">
    <source>
        <dbReference type="ARBA" id="ARBA00022737"/>
    </source>
</evidence>
<reference evidence="4" key="1">
    <citation type="submission" date="2020-12" db="EMBL/GenBank/DDBJ databases">
        <title>Oil enriched cultivation method for isolating marine PHA-producing bacteria.</title>
        <authorList>
            <person name="Zheng W."/>
            <person name="Yu S."/>
            <person name="Huang Y."/>
        </authorList>
    </citation>
    <scope>NUCLEOTIDE SEQUENCE</scope>
    <source>
        <strain evidence="4">SY-2-12</strain>
    </source>
</reference>
<dbReference type="AlphaFoldDB" id="A0A939EDN4"/>
<sequence>MATQTALKPAQDPIREKLIKGLSYQQAGEIERAKRLYKQVLKKAPKNADALHLLGVSYRQQGYPKRALEYIGKAIAVDPNQSPFYANLARTMLDLGTDADSLLAVVNKALTLNPKEREARNIKGIALTRKQEFAEAEYIFQSLVVEYPDFADAYQNFGTLLMDAKQEEHAINFFTKVLMLDPDNVDAYIQRARCRMKLKQYEPSQYELSEALEKFPGNSDIEHEAARLLFSMNETRKGVEYARKSLASDPENYHKAITLGVCLLMYGAVEEALETVLLAQKLSPPDNTTVKWNLSLVYLANGDLKNGWAYHRARFEDPATNVHKRKFEVPEWQGEDISDKTVLVWTDQGLGDALKSGTMLPELISRAGKVIVELSEKGAKFMQYSFPEAVFRRSAMNEDMTAKNSDYDLHVNIGDMVDFFRQDLDAFKNAPCPVYTFEKDRARAYLNRLPGHEAKPVIGFSWRSKNLAANRARYYLSAPGIAPVLESRDAIFVNLQYSALDKELDFFKAQFPERFNVLEDVDLFDDLLGAAALTACCDFVVSANTSVADMAGILDVPAIRFGQQEPALLLGQKNPPWYPSMTYMHPYVDRPCSDFVPEIIAELDRHLEDWTPERRNKRLGI</sequence>
<name>A0A939EDN4_9HYPH</name>
<proteinExistence type="predicted"/>
<dbReference type="Gene3D" id="1.25.40.10">
    <property type="entry name" value="Tetratricopeptide repeat domain"/>
    <property type="match status" value="2"/>
</dbReference>
<gene>
    <name evidence="4" type="ORF">JF539_06210</name>
</gene>
<dbReference type="Pfam" id="PF13432">
    <property type="entry name" value="TPR_16"/>
    <property type="match status" value="2"/>
</dbReference>
<dbReference type="InterPro" id="IPR051685">
    <property type="entry name" value="Ycf3/AcsC/BcsC/TPR_MFPF"/>
</dbReference>
<dbReference type="PROSITE" id="PS50293">
    <property type="entry name" value="TPR_REGION"/>
    <property type="match status" value="1"/>
</dbReference>
<evidence type="ECO:0000256" key="3">
    <source>
        <dbReference type="PROSITE-ProRule" id="PRU00339"/>
    </source>
</evidence>
<dbReference type="RefSeq" id="WP_207139457.1">
    <property type="nucleotide sequence ID" value="NZ_JAEKJZ010000001.1"/>
</dbReference>
<dbReference type="Pfam" id="PF13181">
    <property type="entry name" value="TPR_8"/>
    <property type="match status" value="1"/>
</dbReference>
<dbReference type="SUPFAM" id="SSF53756">
    <property type="entry name" value="UDP-Glycosyltransferase/glycogen phosphorylase"/>
    <property type="match status" value="1"/>
</dbReference>
<evidence type="ECO:0000256" key="2">
    <source>
        <dbReference type="ARBA" id="ARBA00022803"/>
    </source>
</evidence>
<dbReference type="Pfam" id="PF14559">
    <property type="entry name" value="TPR_19"/>
    <property type="match status" value="1"/>
</dbReference>
<feature type="repeat" description="TPR" evidence="3">
    <location>
        <begin position="48"/>
        <end position="81"/>
    </location>
</feature>
<feature type="repeat" description="TPR" evidence="3">
    <location>
        <begin position="14"/>
        <end position="47"/>
    </location>
</feature>
<dbReference type="InterPro" id="IPR011990">
    <property type="entry name" value="TPR-like_helical_dom_sf"/>
</dbReference>
<evidence type="ECO:0000313" key="4">
    <source>
        <dbReference type="EMBL" id="MBN9669925.1"/>
    </source>
</evidence>
<organism evidence="4 5">
    <name type="scientific">Roseibium aggregatum</name>
    <dbReference type="NCBI Taxonomy" id="187304"/>
    <lineage>
        <taxon>Bacteria</taxon>
        <taxon>Pseudomonadati</taxon>
        <taxon>Pseudomonadota</taxon>
        <taxon>Alphaproteobacteria</taxon>
        <taxon>Hyphomicrobiales</taxon>
        <taxon>Stappiaceae</taxon>
        <taxon>Roseibium</taxon>
    </lineage>
</organism>
<keyword evidence="1" id="KW-0677">Repeat</keyword>
<protein>
    <submittedName>
        <fullName evidence="4">Tetratricopeptide repeat protein</fullName>
    </submittedName>
</protein>
<dbReference type="PANTHER" id="PTHR44943">
    <property type="entry name" value="CELLULOSE SYNTHASE OPERON PROTEIN C"/>
    <property type="match status" value="1"/>
</dbReference>
<dbReference type="PANTHER" id="PTHR44943:SF8">
    <property type="entry name" value="TPR REPEAT-CONTAINING PROTEIN MJ0263"/>
    <property type="match status" value="1"/>
</dbReference>
<feature type="repeat" description="TPR" evidence="3">
    <location>
        <begin position="151"/>
        <end position="184"/>
    </location>
</feature>
<dbReference type="EMBL" id="JAEKJZ010000001">
    <property type="protein sequence ID" value="MBN9669925.1"/>
    <property type="molecule type" value="Genomic_DNA"/>
</dbReference>